<sequence length="86" mass="9537">MSELNHYPSPTPEDLRDFMRRHGLTGSQAGALLGVNGRTIRKWTGGERSMPWASWTLLQILMGDTAADEVRLQIQAESGSPDRKNA</sequence>
<accession>A0A2S4K1G4</accession>
<dbReference type="Proteomes" id="UP000237350">
    <property type="component" value="Unassembled WGS sequence"/>
</dbReference>
<evidence type="ECO:0000313" key="2">
    <source>
        <dbReference type="Proteomes" id="UP000237350"/>
    </source>
</evidence>
<dbReference type="InterPro" id="IPR010982">
    <property type="entry name" value="Lambda_DNA-bd_dom_sf"/>
</dbReference>
<comment type="caution">
    <text evidence="1">The sequence shown here is derived from an EMBL/GenBank/DDBJ whole genome shotgun (WGS) entry which is preliminary data.</text>
</comment>
<name>A0A2S4K1G4_9SPIO</name>
<dbReference type="EMBL" id="LPWH01000001">
    <property type="protein sequence ID" value="POR05599.1"/>
    <property type="molecule type" value="Genomic_DNA"/>
</dbReference>
<dbReference type="SUPFAM" id="SSF47413">
    <property type="entry name" value="lambda repressor-like DNA-binding domains"/>
    <property type="match status" value="1"/>
</dbReference>
<dbReference type="Gene3D" id="1.10.260.40">
    <property type="entry name" value="lambda repressor-like DNA-binding domains"/>
    <property type="match status" value="1"/>
</dbReference>
<dbReference type="GO" id="GO:0003677">
    <property type="term" value="F:DNA binding"/>
    <property type="evidence" value="ECO:0007669"/>
    <property type="project" value="InterPro"/>
</dbReference>
<gene>
    <name evidence="1" type="ORF">AU468_00020</name>
</gene>
<evidence type="ECO:0000313" key="1">
    <source>
        <dbReference type="EMBL" id="POR05599.1"/>
    </source>
</evidence>
<organism evidence="1 2">
    <name type="scientific">Alkalispirochaeta sphaeroplastigenens</name>
    <dbReference type="NCBI Taxonomy" id="1187066"/>
    <lineage>
        <taxon>Bacteria</taxon>
        <taxon>Pseudomonadati</taxon>
        <taxon>Spirochaetota</taxon>
        <taxon>Spirochaetia</taxon>
        <taxon>Spirochaetales</taxon>
        <taxon>Spirochaetaceae</taxon>
        <taxon>Alkalispirochaeta</taxon>
    </lineage>
</organism>
<dbReference type="AlphaFoldDB" id="A0A2S4K1G4"/>
<reference evidence="2" key="1">
    <citation type="submission" date="2015-12" db="EMBL/GenBank/DDBJ databases">
        <authorList>
            <person name="Lodha T.D."/>
            <person name="Chintalapati S."/>
            <person name="Chintalapati V.R."/>
            <person name="Sravanthi T."/>
        </authorList>
    </citation>
    <scope>NUCLEOTIDE SEQUENCE [LARGE SCALE GENOMIC DNA]</scope>
    <source>
        <strain evidence="2">JC133</strain>
    </source>
</reference>
<proteinExistence type="predicted"/>
<evidence type="ECO:0008006" key="3">
    <source>
        <dbReference type="Google" id="ProtNLM"/>
    </source>
</evidence>
<protein>
    <recommendedName>
        <fullName evidence="3">HTH cro/C1-type domain-containing protein</fullName>
    </recommendedName>
</protein>
<keyword evidence="2" id="KW-1185">Reference proteome</keyword>